<dbReference type="RefSeq" id="WP_078319383.1">
    <property type="nucleotide sequence ID" value="NZ_FXTS01000003.1"/>
</dbReference>
<dbReference type="GO" id="GO:0001727">
    <property type="term" value="F:lipid kinase activity"/>
    <property type="evidence" value="ECO:0007669"/>
    <property type="project" value="UniProtKB-UniRule"/>
</dbReference>
<evidence type="ECO:0000256" key="3">
    <source>
        <dbReference type="ARBA" id="ARBA00022723"/>
    </source>
</evidence>
<keyword evidence="1 11" id="KW-0444">Lipid biosynthesis</keyword>
<comment type="caution">
    <text evidence="13">The sequence shown here is derived from an EMBL/GenBank/DDBJ whole genome shotgun (WGS) entry which is preliminary data.</text>
</comment>
<dbReference type="NCBIfam" id="TIGR00147">
    <property type="entry name" value="YegS/Rv2252/BmrU family lipid kinase"/>
    <property type="match status" value="1"/>
</dbReference>
<dbReference type="Pfam" id="PF19279">
    <property type="entry name" value="YegS_C"/>
    <property type="match status" value="1"/>
</dbReference>
<dbReference type="Gene3D" id="2.60.200.40">
    <property type="match status" value="1"/>
</dbReference>
<comment type="function">
    <text evidence="11">Probably phosphorylates lipids; the in vivo substrate is unknown.</text>
</comment>
<dbReference type="AlphaFoldDB" id="A0A1T1HB45"/>
<dbReference type="InterPro" id="IPR022433">
    <property type="entry name" value="Lip_kinase_YegS"/>
</dbReference>
<feature type="domain" description="DAGKc" evidence="12">
    <location>
        <begin position="5"/>
        <end position="137"/>
    </location>
</feature>
<dbReference type="PANTHER" id="PTHR12358:SF106">
    <property type="entry name" value="LIPID KINASE YEGS"/>
    <property type="match status" value="1"/>
</dbReference>
<accession>A0A1T1HB45</accession>
<keyword evidence="3 11" id="KW-0479">Metal-binding</keyword>
<evidence type="ECO:0000256" key="6">
    <source>
        <dbReference type="ARBA" id="ARBA00022840"/>
    </source>
</evidence>
<dbReference type="STRING" id="966.BTA35_0208455"/>
<dbReference type="Gene3D" id="3.40.50.10330">
    <property type="entry name" value="Probable inorganic polyphosphate/atp-NAD kinase, domain 1"/>
    <property type="match status" value="1"/>
</dbReference>
<dbReference type="EMBL" id="MTSD02000003">
    <property type="protein sequence ID" value="OOV87033.1"/>
    <property type="molecule type" value="Genomic_DNA"/>
</dbReference>
<feature type="binding site" evidence="11">
    <location>
        <position position="221"/>
    </location>
    <ligand>
        <name>Mg(2+)</name>
        <dbReference type="ChEBI" id="CHEBI:18420"/>
    </ligand>
</feature>
<keyword evidence="7 11" id="KW-0460">Magnesium</keyword>
<comment type="subcellular location">
    <subcellularLocation>
        <location evidence="11">Cytoplasm</location>
    </subcellularLocation>
</comment>
<reference evidence="13" key="1">
    <citation type="submission" date="2017-02" db="EMBL/GenBank/DDBJ databases">
        <title>Draft Genome Sequence of the Salt Water Bacterium Oceanospirillum linum ATCC 11336.</title>
        <authorList>
            <person name="Trachtenberg A.M."/>
            <person name="Carney J.G."/>
            <person name="Linnane J.D."/>
            <person name="Rheaume B.A."/>
            <person name="Pitts N.L."/>
            <person name="Mykles D.L."/>
            <person name="Maclea K.S."/>
        </authorList>
    </citation>
    <scope>NUCLEOTIDE SEQUENCE [LARGE SCALE GENOMIC DNA]</scope>
    <source>
        <strain evidence="13">ATCC 11336</strain>
    </source>
</reference>
<feature type="binding site" evidence="11">
    <location>
        <position position="99"/>
    </location>
    <ligand>
        <name>ATP</name>
        <dbReference type="ChEBI" id="CHEBI:30616"/>
    </ligand>
</feature>
<gene>
    <name evidence="13" type="ORF">BTA35_0208455</name>
</gene>
<dbReference type="NCBIfam" id="NF009602">
    <property type="entry name" value="PRK13054.1"/>
    <property type="match status" value="1"/>
</dbReference>
<comment type="similarity">
    <text evidence="11">Belongs to the diacylglycerol/lipid kinase family. YegS lipid kinase subfamily.</text>
</comment>
<feature type="binding site" evidence="11">
    <location>
        <begin position="69"/>
        <end position="75"/>
    </location>
    <ligand>
        <name>ATP</name>
        <dbReference type="ChEBI" id="CHEBI:30616"/>
    </ligand>
</feature>
<keyword evidence="2 11" id="KW-0808">Transferase</keyword>
<proteinExistence type="inferred from homology"/>
<dbReference type="HAMAP" id="MF_01377">
    <property type="entry name" value="YegS"/>
    <property type="match status" value="1"/>
</dbReference>
<protein>
    <recommendedName>
        <fullName evidence="11">Probable lipid kinase YegS-like</fullName>
        <ecNumber evidence="11">2.7.1.-</ecNumber>
    </recommendedName>
</protein>
<evidence type="ECO:0000256" key="10">
    <source>
        <dbReference type="ARBA" id="ARBA00023264"/>
    </source>
</evidence>
<evidence type="ECO:0000256" key="9">
    <source>
        <dbReference type="ARBA" id="ARBA00023209"/>
    </source>
</evidence>
<feature type="binding site" evidence="11">
    <location>
        <position position="218"/>
    </location>
    <ligand>
        <name>Mg(2+)</name>
        <dbReference type="ChEBI" id="CHEBI:18420"/>
    </ligand>
</feature>
<keyword evidence="14" id="KW-1185">Reference proteome</keyword>
<dbReference type="Proteomes" id="UP000190064">
    <property type="component" value="Unassembled WGS sequence"/>
</dbReference>
<dbReference type="GO" id="GO:0000287">
    <property type="term" value="F:magnesium ion binding"/>
    <property type="evidence" value="ECO:0007669"/>
    <property type="project" value="UniProtKB-UniRule"/>
</dbReference>
<dbReference type="InterPro" id="IPR001206">
    <property type="entry name" value="Diacylglycerol_kinase_cat_dom"/>
</dbReference>
<keyword evidence="4 11" id="KW-0547">Nucleotide-binding</keyword>
<dbReference type="InterPro" id="IPR016064">
    <property type="entry name" value="NAD/diacylglycerol_kinase_sf"/>
</dbReference>
<comment type="cofactor">
    <cofactor evidence="11">
        <name>Mg(2+)</name>
        <dbReference type="ChEBI" id="CHEBI:18420"/>
    </cofactor>
    <cofactor evidence="11">
        <name>Ca(2+)</name>
        <dbReference type="ChEBI" id="CHEBI:29108"/>
    </cofactor>
    <text evidence="11">Binds 1 Mg(2+) ion per subunit. Ca(2+) may be able to substitute.</text>
</comment>
<organism evidence="13 14">
    <name type="scientific">Oceanospirillum linum</name>
    <dbReference type="NCBI Taxonomy" id="966"/>
    <lineage>
        <taxon>Bacteria</taxon>
        <taxon>Pseudomonadati</taxon>
        <taxon>Pseudomonadota</taxon>
        <taxon>Gammaproteobacteria</taxon>
        <taxon>Oceanospirillales</taxon>
        <taxon>Oceanospirillaceae</taxon>
        <taxon>Oceanospirillum</taxon>
    </lineage>
</organism>
<feature type="binding site" evidence="11">
    <location>
        <position position="223"/>
    </location>
    <ligand>
        <name>Mg(2+)</name>
        <dbReference type="ChEBI" id="CHEBI:18420"/>
    </ligand>
</feature>
<dbReference type="SUPFAM" id="SSF111331">
    <property type="entry name" value="NAD kinase/diacylglycerol kinase-like"/>
    <property type="match status" value="1"/>
</dbReference>
<keyword evidence="11" id="KW-0963">Cytoplasm</keyword>
<feature type="binding site" evidence="11">
    <location>
        <position position="43"/>
    </location>
    <ligand>
        <name>ATP</name>
        <dbReference type="ChEBI" id="CHEBI:30616"/>
    </ligand>
</feature>
<dbReference type="InterPro" id="IPR005218">
    <property type="entry name" value="Diacylglycerol/lipid_kinase"/>
</dbReference>
<feature type="active site" description="Proton acceptor" evidence="11">
    <location>
        <position position="279"/>
    </location>
</feature>
<dbReference type="EC" id="2.7.1.-" evidence="11"/>
<evidence type="ECO:0000256" key="7">
    <source>
        <dbReference type="ARBA" id="ARBA00022842"/>
    </source>
</evidence>
<keyword evidence="5 11" id="KW-0418">Kinase</keyword>
<dbReference type="GO" id="GO:0005886">
    <property type="term" value="C:plasma membrane"/>
    <property type="evidence" value="ECO:0007669"/>
    <property type="project" value="TreeGrafter"/>
</dbReference>
<sequence>MTLSDNRYHLRIILHGKEAQNVALRDAVRLLRDHRYKIDVRVTWEEGDARRLACEARQLGVDIVVAAGGDGTLNEVINGLMAADSRLEMPSLGVIPLGTANDFAVSCRIPLAPLEALMLITEVGPVAVDLARVNQRYYLNMASGGFGAQITTATPDELKRALGSLAYLLTGMSKFTSIAAVEGQITAPDFSWHGQFMVLGVGNGRQAGGGHELCPEALLDDGLLDLNLLPKADQQTLTDTLQYFMLDNGSVMQDQMIHRRIPWLEIEAEQSMNINIDGEPVSGRHLRFEAVPGALKMHLPRTAPLLTGNTESE</sequence>
<dbReference type="PANTHER" id="PTHR12358">
    <property type="entry name" value="SPHINGOSINE KINASE"/>
    <property type="match status" value="1"/>
</dbReference>
<evidence type="ECO:0000313" key="13">
    <source>
        <dbReference type="EMBL" id="OOV87033.1"/>
    </source>
</evidence>
<evidence type="ECO:0000256" key="5">
    <source>
        <dbReference type="ARBA" id="ARBA00022777"/>
    </source>
</evidence>
<dbReference type="PROSITE" id="PS50146">
    <property type="entry name" value="DAGK"/>
    <property type="match status" value="1"/>
</dbReference>
<dbReference type="GO" id="GO:0008654">
    <property type="term" value="P:phospholipid biosynthetic process"/>
    <property type="evidence" value="ECO:0007669"/>
    <property type="project" value="UniProtKB-UniRule"/>
</dbReference>
<evidence type="ECO:0000256" key="1">
    <source>
        <dbReference type="ARBA" id="ARBA00022516"/>
    </source>
</evidence>
<evidence type="ECO:0000256" key="8">
    <source>
        <dbReference type="ARBA" id="ARBA00023098"/>
    </source>
</evidence>
<keyword evidence="6 11" id="KW-0067">ATP-binding</keyword>
<evidence type="ECO:0000313" key="14">
    <source>
        <dbReference type="Proteomes" id="UP000190064"/>
    </source>
</evidence>
<dbReference type="InterPro" id="IPR050187">
    <property type="entry name" value="Lipid_Phosphate_FormReg"/>
</dbReference>
<dbReference type="GO" id="GO:0005524">
    <property type="term" value="F:ATP binding"/>
    <property type="evidence" value="ECO:0007669"/>
    <property type="project" value="UniProtKB-UniRule"/>
</dbReference>
<dbReference type="GO" id="GO:0005737">
    <property type="term" value="C:cytoplasm"/>
    <property type="evidence" value="ECO:0007669"/>
    <property type="project" value="UniProtKB-SubCell"/>
</dbReference>
<evidence type="ECO:0000256" key="11">
    <source>
        <dbReference type="HAMAP-Rule" id="MF_01377"/>
    </source>
</evidence>
<dbReference type="InterPro" id="IPR045540">
    <property type="entry name" value="YegS/DAGK_C"/>
</dbReference>
<dbReference type="InterPro" id="IPR017438">
    <property type="entry name" value="ATP-NAD_kinase_N"/>
</dbReference>
<keyword evidence="8 11" id="KW-0443">Lipid metabolism</keyword>
<evidence type="ECO:0000256" key="2">
    <source>
        <dbReference type="ARBA" id="ARBA00022679"/>
    </source>
</evidence>
<evidence type="ECO:0000256" key="4">
    <source>
        <dbReference type="ARBA" id="ARBA00022741"/>
    </source>
</evidence>
<evidence type="ECO:0000259" key="12">
    <source>
        <dbReference type="PROSITE" id="PS50146"/>
    </source>
</evidence>
<keyword evidence="10 11" id="KW-1208">Phospholipid metabolism</keyword>
<dbReference type="SMART" id="SM00046">
    <property type="entry name" value="DAGKc"/>
    <property type="match status" value="1"/>
</dbReference>
<keyword evidence="9 11" id="KW-0594">Phospholipid biosynthesis</keyword>
<dbReference type="Pfam" id="PF00781">
    <property type="entry name" value="DAGK_cat"/>
    <property type="match status" value="1"/>
</dbReference>
<name>A0A1T1HB45_OCELI</name>